<evidence type="ECO:0000313" key="19">
    <source>
        <dbReference type="EMBL" id="XBT96736.1"/>
    </source>
</evidence>
<dbReference type="GO" id="GO:0005886">
    <property type="term" value="C:plasma membrane"/>
    <property type="evidence" value="ECO:0007669"/>
    <property type="project" value="UniProtKB-SubCell"/>
</dbReference>
<evidence type="ECO:0000256" key="15">
    <source>
        <dbReference type="ARBA" id="ARBA00041187"/>
    </source>
</evidence>
<comment type="subcellular location">
    <subcellularLocation>
        <location evidence="1">Cell inner membrane</location>
        <topology evidence="1">Peripheral membrane protein</topology>
    </subcellularLocation>
</comment>
<dbReference type="GO" id="GO:0016887">
    <property type="term" value="F:ATP hydrolysis activity"/>
    <property type="evidence" value="ECO:0007669"/>
    <property type="project" value="InterPro"/>
</dbReference>
<keyword evidence="19" id="KW-0614">Plasmid</keyword>
<keyword evidence="8" id="KW-0378">Hydrolase</keyword>
<evidence type="ECO:0000256" key="4">
    <source>
        <dbReference type="ARBA" id="ARBA00022475"/>
    </source>
</evidence>
<dbReference type="InterPro" id="IPR050319">
    <property type="entry name" value="ABC_transp_ATP-bind"/>
</dbReference>
<keyword evidence="11" id="KW-0472">Membrane</keyword>
<evidence type="ECO:0000256" key="8">
    <source>
        <dbReference type="ARBA" id="ARBA00022801"/>
    </source>
</evidence>
<evidence type="ECO:0000256" key="10">
    <source>
        <dbReference type="ARBA" id="ARBA00022967"/>
    </source>
</evidence>
<dbReference type="Pfam" id="PF00005">
    <property type="entry name" value="ABC_tran"/>
    <property type="match status" value="2"/>
</dbReference>
<dbReference type="InterPro" id="IPR013563">
    <property type="entry name" value="Oligopep_ABC_C"/>
</dbReference>
<reference evidence="19" key="1">
    <citation type="submission" date="2024-06" db="EMBL/GenBank/DDBJ databases">
        <authorList>
            <person name="Li T."/>
            <person name="Gao R."/>
        </authorList>
    </citation>
    <scope>NUCLEOTIDE SEQUENCE</scope>
    <source>
        <strain evidence="19">ZPR3</strain>
        <plasmid evidence="19">unnamed2</plasmid>
    </source>
</reference>
<dbReference type="GO" id="GO:0055085">
    <property type="term" value="P:transmembrane transport"/>
    <property type="evidence" value="ECO:0007669"/>
    <property type="project" value="UniProtKB-ARBA"/>
</dbReference>
<dbReference type="RefSeq" id="WP_349961531.1">
    <property type="nucleotide sequence ID" value="NZ_CP157962.1"/>
</dbReference>
<dbReference type="Pfam" id="PF08352">
    <property type="entry name" value="oligo_HPY"/>
    <property type="match status" value="2"/>
</dbReference>
<evidence type="ECO:0000256" key="11">
    <source>
        <dbReference type="ARBA" id="ARBA00023136"/>
    </source>
</evidence>
<accession>A0AAU7S2T1</accession>
<evidence type="ECO:0000256" key="13">
    <source>
        <dbReference type="ARBA" id="ARBA00038416"/>
    </source>
</evidence>
<feature type="domain" description="ABC transporter" evidence="18">
    <location>
        <begin position="9"/>
        <end position="256"/>
    </location>
</feature>
<keyword evidence="5" id="KW-0997">Cell inner membrane</keyword>
<dbReference type="FunFam" id="3.40.50.300:FF:000016">
    <property type="entry name" value="Oligopeptide ABC transporter ATP-binding component"/>
    <property type="match status" value="2"/>
</dbReference>
<dbReference type="InterPro" id="IPR003439">
    <property type="entry name" value="ABC_transporter-like_ATP-bd"/>
</dbReference>
<comment type="function">
    <text evidence="12">Part of the ABC transporter complex GsiABCD involved in glutathione import. Responsible for energy coupling to the transport system.</text>
</comment>
<keyword evidence="9 19" id="KW-0067">ATP-binding</keyword>
<dbReference type="EC" id="7.4.2.10" evidence="14"/>
<dbReference type="PROSITE" id="PS50893">
    <property type="entry name" value="ABC_TRANSPORTER_2"/>
    <property type="match status" value="2"/>
</dbReference>
<dbReference type="Gene3D" id="3.40.50.300">
    <property type="entry name" value="P-loop containing nucleotide triphosphate hydrolases"/>
    <property type="match status" value="2"/>
</dbReference>
<keyword evidence="3" id="KW-0813">Transport</keyword>
<evidence type="ECO:0000256" key="3">
    <source>
        <dbReference type="ARBA" id="ARBA00022448"/>
    </source>
</evidence>
<evidence type="ECO:0000259" key="18">
    <source>
        <dbReference type="PROSITE" id="PS50893"/>
    </source>
</evidence>
<evidence type="ECO:0000256" key="9">
    <source>
        <dbReference type="ARBA" id="ARBA00022840"/>
    </source>
</evidence>
<dbReference type="InterPro" id="IPR003593">
    <property type="entry name" value="AAA+_ATPase"/>
</dbReference>
<dbReference type="NCBIfam" id="NF007739">
    <property type="entry name" value="PRK10419.1"/>
    <property type="match status" value="2"/>
</dbReference>
<evidence type="ECO:0000256" key="1">
    <source>
        <dbReference type="ARBA" id="ARBA00004417"/>
    </source>
</evidence>
<keyword evidence="10" id="KW-1278">Translocase</keyword>
<evidence type="ECO:0000256" key="14">
    <source>
        <dbReference type="ARBA" id="ARBA00039050"/>
    </source>
</evidence>
<dbReference type="CDD" id="cd03257">
    <property type="entry name" value="ABC_NikE_OppD_transporters"/>
    <property type="match status" value="2"/>
</dbReference>
<evidence type="ECO:0000256" key="5">
    <source>
        <dbReference type="ARBA" id="ARBA00022519"/>
    </source>
</evidence>
<feature type="region of interest" description="Disordered" evidence="17">
    <location>
        <begin position="574"/>
        <end position="593"/>
    </location>
</feature>
<gene>
    <name evidence="19" type="ORF">ABM479_31305</name>
</gene>
<organism evidence="19">
    <name type="scientific">Rhizobium sp. ZPR3</name>
    <dbReference type="NCBI Taxonomy" id="3158967"/>
    <lineage>
        <taxon>Bacteria</taxon>
        <taxon>Pseudomonadati</taxon>
        <taxon>Pseudomonadota</taxon>
        <taxon>Alphaproteobacteria</taxon>
        <taxon>Hyphomicrobiales</taxon>
        <taxon>Rhizobiaceae</taxon>
        <taxon>Rhizobium/Agrobacterium group</taxon>
        <taxon>Rhizobium</taxon>
    </lineage>
</organism>
<dbReference type="InterPro" id="IPR017871">
    <property type="entry name" value="ABC_transporter-like_CS"/>
</dbReference>
<comment type="catalytic activity">
    <reaction evidence="16">
        <text>glutathione(out) + ATP + H2O = glutathione(in) + ADP + phosphate + H(+)</text>
        <dbReference type="Rhea" id="RHEA:29791"/>
        <dbReference type="ChEBI" id="CHEBI:15377"/>
        <dbReference type="ChEBI" id="CHEBI:15378"/>
        <dbReference type="ChEBI" id="CHEBI:30616"/>
        <dbReference type="ChEBI" id="CHEBI:43474"/>
        <dbReference type="ChEBI" id="CHEBI:57925"/>
        <dbReference type="ChEBI" id="CHEBI:456216"/>
        <dbReference type="EC" id="7.4.2.10"/>
    </reaction>
</comment>
<evidence type="ECO:0000256" key="2">
    <source>
        <dbReference type="ARBA" id="ARBA00011469"/>
    </source>
</evidence>
<comment type="similarity">
    <text evidence="13">Belongs to the ABC transporter superfamily. Glutathione importer (TC 3.A.1.5.11) family.</text>
</comment>
<proteinExistence type="inferred from homology"/>
<dbReference type="PROSITE" id="PS00211">
    <property type="entry name" value="ABC_TRANSPORTER_1"/>
    <property type="match status" value="2"/>
</dbReference>
<dbReference type="EMBL" id="CP157962">
    <property type="protein sequence ID" value="XBT96736.1"/>
    <property type="molecule type" value="Genomic_DNA"/>
</dbReference>
<name>A0AAU7S2T1_9HYPH</name>
<evidence type="ECO:0000256" key="7">
    <source>
        <dbReference type="ARBA" id="ARBA00022741"/>
    </source>
</evidence>
<keyword evidence="4" id="KW-1003">Cell membrane</keyword>
<comment type="subunit">
    <text evidence="2">The complex is composed of two ATP-binding proteins (GsiA), two transmembrane proteins (GsiC and GsiD) and a solute-binding protein (GsiB).</text>
</comment>
<dbReference type="NCBIfam" id="NF008453">
    <property type="entry name" value="PRK11308.1"/>
    <property type="match status" value="2"/>
</dbReference>
<keyword evidence="7" id="KW-0547">Nucleotide-binding</keyword>
<dbReference type="GO" id="GO:0015833">
    <property type="term" value="P:peptide transport"/>
    <property type="evidence" value="ECO:0007669"/>
    <property type="project" value="InterPro"/>
</dbReference>
<evidence type="ECO:0000256" key="17">
    <source>
        <dbReference type="SAM" id="MobiDB-lite"/>
    </source>
</evidence>
<dbReference type="PANTHER" id="PTHR43776:SF15">
    <property type="entry name" value="GLUTATHIONE IMPORT ATP-BINDING PROTEIN GSIA"/>
    <property type="match status" value="1"/>
</dbReference>
<feature type="domain" description="ABC transporter" evidence="18">
    <location>
        <begin position="302"/>
        <end position="552"/>
    </location>
</feature>
<dbReference type="GO" id="GO:0005524">
    <property type="term" value="F:ATP binding"/>
    <property type="evidence" value="ECO:0007669"/>
    <property type="project" value="UniProtKB-KW"/>
</dbReference>
<evidence type="ECO:0000256" key="16">
    <source>
        <dbReference type="ARBA" id="ARBA00047640"/>
    </source>
</evidence>
<keyword evidence="6" id="KW-0677">Repeat</keyword>
<evidence type="ECO:0000256" key="6">
    <source>
        <dbReference type="ARBA" id="ARBA00022737"/>
    </source>
</evidence>
<evidence type="ECO:0000256" key="12">
    <source>
        <dbReference type="ARBA" id="ARBA00037530"/>
    </source>
</evidence>
<dbReference type="InterPro" id="IPR027417">
    <property type="entry name" value="P-loop_NTPase"/>
</dbReference>
<geneLocation type="plasmid" evidence="19">
    <name>unnamed2</name>
</geneLocation>
<dbReference type="SMART" id="SM00382">
    <property type="entry name" value="AAA"/>
    <property type="match status" value="2"/>
</dbReference>
<protein>
    <recommendedName>
        <fullName evidence="15">Glutathione import ATP-binding protein GsiA</fullName>
        <ecNumber evidence="14">7.4.2.10</ecNumber>
    </recommendedName>
</protein>
<sequence>MTKPILSISKLNTAFRVGGEWRNVISDISFDIGPKETVAVVGESGSGKSVTAMSIMRLLSPANSRITGRIEFEGQDLLSLPLNAMQAIRGNRIGMIFQEPMTSLNPVLKIGQQITEVLVQHRGMSQSQAEAEAVRLLEKVRIPSAKSRLNEYPMNFSGGMRQRVVIAIALACDPKLLIADEPTTALDVTIQAQILGLIKTLQEEEGMSVLFITHDMGVVAEISDRTVVMYRGEQVETDATAALFAGARHPYTRALLSAVPQLGSMTGKDRPLRFPQVDMATGEVQPVKPTEDTVKLNQPPILRVDNLITRFPVKRGFLRRTVGSIHAVEGVSLELRQGETLSLVGESGCGKSTTGRSIIRLAPAMSGEIRIDGKDVLKAGKGDLADIRREAQMIFQDPFESLNPRMRVGQAIAEPIIAHGLASASQAKDRVGDLLERVGLSASMADRFPHEFSGGQRQRVCIARALALEPKLLIADESVSALDVSVKAQVINLMLDLQEKYGLGYLFISHDMAVVERISHRVAVMYLGEIVEIGPRRAVFDNPQHDYTKRLMAAVPIADPTRRQVRRISNEEIGSPFRTTGYQPPKRTYEQAGDGHFFQVA</sequence>
<dbReference type="SUPFAM" id="SSF52540">
    <property type="entry name" value="P-loop containing nucleoside triphosphate hydrolases"/>
    <property type="match status" value="2"/>
</dbReference>
<dbReference type="PANTHER" id="PTHR43776">
    <property type="entry name" value="TRANSPORT ATP-BINDING PROTEIN"/>
    <property type="match status" value="1"/>
</dbReference>
<dbReference type="AlphaFoldDB" id="A0AAU7S2T1"/>